<evidence type="ECO:0000313" key="5">
    <source>
        <dbReference type="Proteomes" id="UP000007115"/>
    </source>
</evidence>
<dbReference type="InParanoid" id="G9MF33"/>
<evidence type="ECO:0000259" key="3">
    <source>
        <dbReference type="PROSITE" id="PS50158"/>
    </source>
</evidence>
<dbReference type="AlphaFoldDB" id="G9MF33"/>
<gene>
    <name evidence="4" type="ORF">TRIVIDRAFT_196883</name>
</gene>
<feature type="domain" description="CCHC-type" evidence="3">
    <location>
        <begin position="90"/>
        <end position="105"/>
    </location>
</feature>
<evidence type="ECO:0000256" key="2">
    <source>
        <dbReference type="SAM" id="MobiDB-lite"/>
    </source>
</evidence>
<proteinExistence type="predicted"/>
<keyword evidence="1" id="KW-0862">Zinc</keyword>
<feature type="region of interest" description="Disordered" evidence="2">
    <location>
        <begin position="52"/>
        <end position="81"/>
    </location>
</feature>
<keyword evidence="1" id="KW-0863">Zinc-finger</keyword>
<evidence type="ECO:0000313" key="4">
    <source>
        <dbReference type="EMBL" id="EHK26999.1"/>
    </source>
</evidence>
<reference evidence="4 5" key="1">
    <citation type="journal article" date="2011" name="Genome Biol.">
        <title>Comparative genome sequence analysis underscores mycoparasitism as the ancestral life style of Trichoderma.</title>
        <authorList>
            <person name="Kubicek C.P."/>
            <person name="Herrera-Estrella A."/>
            <person name="Seidl-Seiboth V."/>
            <person name="Martinez D.A."/>
            <person name="Druzhinina I.S."/>
            <person name="Thon M."/>
            <person name="Zeilinger S."/>
            <person name="Casas-Flores S."/>
            <person name="Horwitz B.A."/>
            <person name="Mukherjee P.K."/>
            <person name="Mukherjee M."/>
            <person name="Kredics L."/>
            <person name="Alcaraz L.D."/>
            <person name="Aerts A."/>
            <person name="Antal Z."/>
            <person name="Atanasova L."/>
            <person name="Cervantes-Badillo M.G."/>
            <person name="Challacombe J."/>
            <person name="Chertkov O."/>
            <person name="McCluskey K."/>
            <person name="Coulpier F."/>
            <person name="Deshpande N."/>
            <person name="von Doehren H."/>
            <person name="Ebbole D.J."/>
            <person name="Esquivel-Naranjo E.U."/>
            <person name="Fekete E."/>
            <person name="Flipphi M."/>
            <person name="Glaser F."/>
            <person name="Gomez-Rodriguez E.Y."/>
            <person name="Gruber S."/>
            <person name="Han C."/>
            <person name="Henrissat B."/>
            <person name="Hermosa R."/>
            <person name="Hernandez-Onate M."/>
            <person name="Karaffa L."/>
            <person name="Kosti I."/>
            <person name="Le Crom S."/>
            <person name="Lindquist E."/>
            <person name="Lucas S."/>
            <person name="Luebeck M."/>
            <person name="Luebeck P.S."/>
            <person name="Margeot A."/>
            <person name="Metz B."/>
            <person name="Misra M."/>
            <person name="Nevalainen H."/>
            <person name="Omann M."/>
            <person name="Packer N."/>
            <person name="Perrone G."/>
            <person name="Uresti-Rivera E.E."/>
            <person name="Salamov A."/>
            <person name="Schmoll M."/>
            <person name="Seiboth B."/>
            <person name="Shapiro H."/>
            <person name="Sukno S."/>
            <person name="Tamayo-Ramos J.A."/>
            <person name="Tisch D."/>
            <person name="Wiest A."/>
            <person name="Wilkinson H.H."/>
            <person name="Zhang M."/>
            <person name="Coutinho P.M."/>
            <person name="Kenerley C.M."/>
            <person name="Monte E."/>
            <person name="Baker S.E."/>
            <person name="Grigoriev I.V."/>
        </authorList>
    </citation>
    <scope>NUCLEOTIDE SEQUENCE [LARGE SCALE GENOMIC DNA]</scope>
    <source>
        <strain evidence="5">Gv29-8 / FGSC 10586</strain>
    </source>
</reference>
<comment type="caution">
    <text evidence="4">The sequence shown here is derived from an EMBL/GenBank/DDBJ whole genome shotgun (WGS) entry which is preliminary data.</text>
</comment>
<dbReference type="PROSITE" id="PS50158">
    <property type="entry name" value="ZF_CCHC"/>
    <property type="match status" value="1"/>
</dbReference>
<protein>
    <recommendedName>
        <fullName evidence="3">CCHC-type domain-containing protein</fullName>
    </recommendedName>
</protein>
<dbReference type="SMART" id="SM00343">
    <property type="entry name" value="ZnF_C2HC"/>
    <property type="match status" value="1"/>
</dbReference>
<dbReference type="Gene3D" id="4.10.60.10">
    <property type="entry name" value="Zinc finger, CCHC-type"/>
    <property type="match status" value="1"/>
</dbReference>
<dbReference type="Proteomes" id="UP000007115">
    <property type="component" value="Unassembled WGS sequence"/>
</dbReference>
<evidence type="ECO:0000256" key="1">
    <source>
        <dbReference type="PROSITE-ProRule" id="PRU00047"/>
    </source>
</evidence>
<dbReference type="SUPFAM" id="SSF57756">
    <property type="entry name" value="Retrovirus zinc finger-like domains"/>
    <property type="match status" value="1"/>
</dbReference>
<dbReference type="VEuPathDB" id="FungiDB:TRIVIDRAFT_196883"/>
<dbReference type="GO" id="GO:0003676">
    <property type="term" value="F:nucleic acid binding"/>
    <property type="evidence" value="ECO:0007669"/>
    <property type="project" value="InterPro"/>
</dbReference>
<feature type="compositionally biased region" description="Low complexity" evidence="2">
    <location>
        <begin position="65"/>
        <end position="81"/>
    </location>
</feature>
<dbReference type="InterPro" id="IPR036875">
    <property type="entry name" value="Znf_CCHC_sf"/>
</dbReference>
<dbReference type="RefSeq" id="XP_013961216.1">
    <property type="nucleotide sequence ID" value="XM_014105741.1"/>
</dbReference>
<dbReference type="Pfam" id="PF00098">
    <property type="entry name" value="zf-CCHC"/>
    <property type="match status" value="1"/>
</dbReference>
<dbReference type="InterPro" id="IPR001878">
    <property type="entry name" value="Znf_CCHC"/>
</dbReference>
<name>G9MF33_HYPVG</name>
<keyword evidence="1" id="KW-0479">Metal-binding</keyword>
<organism evidence="4 5">
    <name type="scientific">Hypocrea virens (strain Gv29-8 / FGSC 10586)</name>
    <name type="common">Gliocladium virens</name>
    <name type="synonym">Trichoderma virens</name>
    <dbReference type="NCBI Taxonomy" id="413071"/>
    <lineage>
        <taxon>Eukaryota</taxon>
        <taxon>Fungi</taxon>
        <taxon>Dikarya</taxon>
        <taxon>Ascomycota</taxon>
        <taxon>Pezizomycotina</taxon>
        <taxon>Sordariomycetes</taxon>
        <taxon>Hypocreomycetidae</taxon>
        <taxon>Hypocreales</taxon>
        <taxon>Hypocreaceae</taxon>
        <taxon>Trichoderma</taxon>
    </lineage>
</organism>
<dbReference type="HOGENOM" id="CLU_1949111_0_0_1"/>
<dbReference type="EMBL" id="ABDF02000001">
    <property type="protein sequence ID" value="EHK26999.1"/>
    <property type="molecule type" value="Genomic_DNA"/>
</dbReference>
<sequence>MDSNPIDELYLLVYWQREKTKELQARVSALEAQQQQQEQQIQQLQQQIVELQQQQQQQQEEDQEQPQPQQPQQQNAVVAAAPAPISIRPCYDCSRRGHLSRNCPSRRGRTTVQNLSGRRIIYIDRRQYY</sequence>
<dbReference type="GeneID" id="25789967"/>
<accession>G9MF33</accession>
<keyword evidence="5" id="KW-1185">Reference proteome</keyword>
<dbReference type="GO" id="GO:0008270">
    <property type="term" value="F:zinc ion binding"/>
    <property type="evidence" value="ECO:0007669"/>
    <property type="project" value="UniProtKB-KW"/>
</dbReference>